<keyword evidence="3 5" id="KW-0371">Homeobox</keyword>
<dbReference type="SMART" id="SM00389">
    <property type="entry name" value="HOX"/>
    <property type="match status" value="1"/>
</dbReference>
<evidence type="ECO:0000313" key="9">
    <source>
        <dbReference type="Proteomes" id="UP001652741"/>
    </source>
</evidence>
<evidence type="ECO:0000256" key="1">
    <source>
        <dbReference type="ARBA" id="ARBA00004123"/>
    </source>
</evidence>
<keyword evidence="9" id="KW-1185">Reference proteome</keyword>
<feature type="domain" description="Homeobox" evidence="8">
    <location>
        <begin position="138"/>
        <end position="196"/>
    </location>
</feature>
<dbReference type="InterPro" id="IPR001356">
    <property type="entry name" value="HD"/>
</dbReference>
<dbReference type="Proteomes" id="UP001652741">
    <property type="component" value="Chromosome ssa10"/>
</dbReference>
<sequence length="196" mass="22686">MGESMLSPPEGTFQHRVLPQHVHIVTDWRGDHNTEVTRLHPGECNIDRISQDHSGDSSSHSSGSCKDSIQDRAGREEGQDQGRIQWERISCQAHHVQRRRRKTWTIFTPGQVEKEDPDQLHSRSGGEGRPGPASLQVRRRRKTRTSFTPGQVEELEKVFLETHYPDVHIRDTLASHLQLTEGRVQIWFQNHRAKWR</sequence>
<name>A0ABM3CDS3_SALSA</name>
<feature type="region of interest" description="Disordered" evidence="7">
    <location>
        <begin position="105"/>
        <end position="148"/>
    </location>
</feature>
<comment type="subcellular location">
    <subcellularLocation>
        <location evidence="1 5 6">Nucleus</location>
    </subcellularLocation>
</comment>
<dbReference type="RefSeq" id="XP_045544707.1">
    <property type="nucleotide sequence ID" value="XM_045688751.1"/>
</dbReference>
<dbReference type="GeneID" id="123724584"/>
<keyword evidence="4 5" id="KW-0539">Nucleus</keyword>
<dbReference type="PANTHER" id="PTHR24329:SF340">
    <property type="entry name" value="ARISTALESS RELATED HOMEOBOX"/>
    <property type="match status" value="1"/>
</dbReference>
<evidence type="ECO:0000256" key="5">
    <source>
        <dbReference type="PROSITE-ProRule" id="PRU00108"/>
    </source>
</evidence>
<dbReference type="InterPro" id="IPR009057">
    <property type="entry name" value="Homeodomain-like_sf"/>
</dbReference>
<dbReference type="SUPFAM" id="SSF46689">
    <property type="entry name" value="Homeodomain-like"/>
    <property type="match status" value="1"/>
</dbReference>
<dbReference type="PROSITE" id="PS50071">
    <property type="entry name" value="HOMEOBOX_2"/>
    <property type="match status" value="1"/>
</dbReference>
<feature type="compositionally biased region" description="Basic and acidic residues" evidence="7">
    <location>
        <begin position="45"/>
        <end position="55"/>
    </location>
</feature>
<dbReference type="InterPro" id="IPR017970">
    <property type="entry name" value="Homeobox_CS"/>
</dbReference>
<evidence type="ECO:0000256" key="2">
    <source>
        <dbReference type="ARBA" id="ARBA00023125"/>
    </source>
</evidence>
<dbReference type="InterPro" id="IPR050649">
    <property type="entry name" value="Paired_Homeobox_TFs"/>
</dbReference>
<evidence type="ECO:0000256" key="3">
    <source>
        <dbReference type="ARBA" id="ARBA00023155"/>
    </source>
</evidence>
<dbReference type="CDD" id="cd00086">
    <property type="entry name" value="homeodomain"/>
    <property type="match status" value="1"/>
</dbReference>
<dbReference type="PANTHER" id="PTHR24329">
    <property type="entry name" value="HOMEOBOX PROTEIN ARISTALESS"/>
    <property type="match status" value="1"/>
</dbReference>
<dbReference type="Gene3D" id="1.10.10.60">
    <property type="entry name" value="Homeodomain-like"/>
    <property type="match status" value="1"/>
</dbReference>
<dbReference type="PROSITE" id="PS00027">
    <property type="entry name" value="HOMEOBOX_1"/>
    <property type="match status" value="1"/>
</dbReference>
<keyword evidence="2 5" id="KW-0238">DNA-binding</keyword>
<protein>
    <submittedName>
        <fullName evidence="10">Visual system homeobox 2-like</fullName>
    </submittedName>
</protein>
<evidence type="ECO:0000313" key="10">
    <source>
        <dbReference type="RefSeq" id="XP_045544707.1"/>
    </source>
</evidence>
<feature type="region of interest" description="Disordered" evidence="7">
    <location>
        <begin position="45"/>
        <end position="85"/>
    </location>
</feature>
<feature type="compositionally biased region" description="Basic and acidic residues" evidence="7">
    <location>
        <begin position="112"/>
        <end position="126"/>
    </location>
</feature>
<gene>
    <name evidence="10" type="primary">LOC123724584</name>
</gene>
<organism evidence="9 10">
    <name type="scientific">Salmo salar</name>
    <name type="common">Atlantic salmon</name>
    <dbReference type="NCBI Taxonomy" id="8030"/>
    <lineage>
        <taxon>Eukaryota</taxon>
        <taxon>Metazoa</taxon>
        <taxon>Chordata</taxon>
        <taxon>Craniata</taxon>
        <taxon>Vertebrata</taxon>
        <taxon>Euteleostomi</taxon>
        <taxon>Actinopterygii</taxon>
        <taxon>Neopterygii</taxon>
        <taxon>Teleostei</taxon>
        <taxon>Protacanthopterygii</taxon>
        <taxon>Salmoniformes</taxon>
        <taxon>Salmonidae</taxon>
        <taxon>Salmoninae</taxon>
        <taxon>Salmo</taxon>
    </lineage>
</organism>
<evidence type="ECO:0000256" key="4">
    <source>
        <dbReference type="ARBA" id="ARBA00023242"/>
    </source>
</evidence>
<feature type="compositionally biased region" description="Basic and acidic residues" evidence="7">
    <location>
        <begin position="68"/>
        <end position="80"/>
    </location>
</feature>
<accession>A0ABM3CDS3</accession>
<evidence type="ECO:0000256" key="6">
    <source>
        <dbReference type="RuleBase" id="RU000682"/>
    </source>
</evidence>
<reference evidence="10" key="1">
    <citation type="submission" date="2025-08" db="UniProtKB">
        <authorList>
            <consortium name="RefSeq"/>
        </authorList>
    </citation>
    <scope>IDENTIFICATION</scope>
</reference>
<evidence type="ECO:0000259" key="8">
    <source>
        <dbReference type="PROSITE" id="PS50071"/>
    </source>
</evidence>
<evidence type="ECO:0000256" key="7">
    <source>
        <dbReference type="SAM" id="MobiDB-lite"/>
    </source>
</evidence>
<dbReference type="Pfam" id="PF00046">
    <property type="entry name" value="Homeodomain"/>
    <property type="match status" value="1"/>
</dbReference>
<proteinExistence type="predicted"/>